<comment type="caution">
    <text evidence="1">The sequence shown here is derived from an EMBL/GenBank/DDBJ whole genome shotgun (WGS) entry which is preliminary data.</text>
</comment>
<dbReference type="EMBL" id="RKRA01000001">
    <property type="protein sequence ID" value="RPF27784.1"/>
    <property type="molecule type" value="Genomic_DNA"/>
</dbReference>
<evidence type="ECO:0000313" key="2">
    <source>
        <dbReference type="Proteomes" id="UP000280726"/>
    </source>
</evidence>
<gene>
    <name evidence="1" type="ORF">EDD32_2282</name>
</gene>
<name>A0A3N4Z6Z3_9MICO</name>
<dbReference type="AlphaFoldDB" id="A0A3N4Z6Z3"/>
<sequence>MRDEPIIARSALKHGLGEADILHAYRNPVRVWDLGDGFTMIVGPNRAAIFLEVGYVDGEQTDVIVHAMVAREKFLR</sequence>
<dbReference type="OrthoDB" id="3577648at2"/>
<dbReference type="Proteomes" id="UP000280726">
    <property type="component" value="Unassembled WGS sequence"/>
</dbReference>
<keyword evidence="2" id="KW-1185">Reference proteome</keyword>
<dbReference type="RefSeq" id="WP_123917567.1">
    <property type="nucleotide sequence ID" value="NZ_RKRA01000001.1"/>
</dbReference>
<reference evidence="1 2" key="1">
    <citation type="submission" date="2018-11" db="EMBL/GenBank/DDBJ databases">
        <title>Sequencing the genomes of 1000 actinobacteria strains.</title>
        <authorList>
            <person name="Klenk H.-P."/>
        </authorList>
    </citation>
    <scope>NUCLEOTIDE SEQUENCE [LARGE SCALE GENOMIC DNA]</scope>
    <source>
        <strain evidence="1 2">DSM 14418</strain>
    </source>
</reference>
<evidence type="ECO:0000313" key="1">
    <source>
        <dbReference type="EMBL" id="RPF27784.1"/>
    </source>
</evidence>
<protein>
    <submittedName>
        <fullName evidence="1">Uncharacterized protein</fullName>
    </submittedName>
</protein>
<accession>A0A3N4Z6Z3</accession>
<organism evidence="1 2">
    <name type="scientific">Georgenia muralis</name>
    <dbReference type="NCBI Taxonomy" id="154117"/>
    <lineage>
        <taxon>Bacteria</taxon>
        <taxon>Bacillati</taxon>
        <taxon>Actinomycetota</taxon>
        <taxon>Actinomycetes</taxon>
        <taxon>Micrococcales</taxon>
        <taxon>Bogoriellaceae</taxon>
        <taxon>Georgenia</taxon>
    </lineage>
</organism>
<proteinExistence type="predicted"/>